<sequence>MMRRSLELILCLSMVTALEACADDSSGGEGATDTGGAGAASASGSGAGAGGAGAGSPAHEGGGPAAGNPDGSCAVPAEAEAADTSSPTTVIGDGTPESCTSEAVVSGVAAGGIITFDCGPDPITITLEETAKIFNDTGPEIVIDGGGLVTLSGGGQRRILYMNTCDEAQVWTTPNCDNQDHPRLTVQNLTFIEGDSTDDDDEGGGAIFAQGGRLKVVNARFFNNACDATGPDVGGAGIRAFMQYDGLPVYVVNSTFGGAEGYGNVCANGGGISSIGVSWTVVNSLFSHNRAIGNGGNPAEAGTPGGGSGGAIYNDGNTMTLTLCGTRIERNEVNAHGSAIFFVSNDHSGNIVIDRSVITENIGGSWYPTYPQISNHDDTPIAVTDSVIQ</sequence>
<dbReference type="Proteomes" id="UP000075502">
    <property type="component" value="Unassembled WGS sequence"/>
</dbReference>
<evidence type="ECO:0000256" key="1">
    <source>
        <dbReference type="SAM" id="MobiDB-lite"/>
    </source>
</evidence>
<evidence type="ECO:0000313" key="4">
    <source>
        <dbReference type="Proteomes" id="UP000075502"/>
    </source>
</evidence>
<feature type="chain" id="PRO_5007570161" evidence="2">
    <location>
        <begin position="23"/>
        <end position="389"/>
    </location>
</feature>
<keyword evidence="2" id="KW-0732">Signal</keyword>
<accession>A0A150TTS6</accession>
<comment type="caution">
    <text evidence="3">The sequence shown here is derived from an EMBL/GenBank/DDBJ whole genome shotgun (WGS) entry which is preliminary data.</text>
</comment>
<name>A0A150TTS6_SORCE</name>
<dbReference type="InterPro" id="IPR011050">
    <property type="entry name" value="Pectin_lyase_fold/virulence"/>
</dbReference>
<feature type="region of interest" description="Disordered" evidence="1">
    <location>
        <begin position="23"/>
        <end position="98"/>
    </location>
</feature>
<evidence type="ECO:0000256" key="2">
    <source>
        <dbReference type="SAM" id="SignalP"/>
    </source>
</evidence>
<gene>
    <name evidence="3" type="ORF">BE21_25605</name>
</gene>
<evidence type="ECO:0000313" key="3">
    <source>
        <dbReference type="EMBL" id="KYG08109.1"/>
    </source>
</evidence>
<dbReference type="AlphaFoldDB" id="A0A150TTS6"/>
<protein>
    <submittedName>
        <fullName evidence="3">Uncharacterized protein</fullName>
    </submittedName>
</protein>
<feature type="compositionally biased region" description="Gly residues" evidence="1">
    <location>
        <begin position="45"/>
        <end position="65"/>
    </location>
</feature>
<dbReference type="SUPFAM" id="SSF51126">
    <property type="entry name" value="Pectin lyase-like"/>
    <property type="match status" value="1"/>
</dbReference>
<organism evidence="3 4">
    <name type="scientific">Sorangium cellulosum</name>
    <name type="common">Polyangium cellulosum</name>
    <dbReference type="NCBI Taxonomy" id="56"/>
    <lineage>
        <taxon>Bacteria</taxon>
        <taxon>Pseudomonadati</taxon>
        <taxon>Myxococcota</taxon>
        <taxon>Polyangia</taxon>
        <taxon>Polyangiales</taxon>
        <taxon>Polyangiaceae</taxon>
        <taxon>Sorangium</taxon>
    </lineage>
</organism>
<reference evidence="3 4" key="1">
    <citation type="submission" date="2014-02" db="EMBL/GenBank/DDBJ databases">
        <title>The small core and large imbalanced accessory genome model reveals a collaborative survival strategy of Sorangium cellulosum strains in nature.</title>
        <authorList>
            <person name="Han K."/>
            <person name="Peng R."/>
            <person name="Blom J."/>
            <person name="Li Y.-Z."/>
        </authorList>
    </citation>
    <scope>NUCLEOTIDE SEQUENCE [LARGE SCALE GENOMIC DNA]</scope>
    <source>
        <strain evidence="3 4">So0007-03</strain>
    </source>
</reference>
<dbReference type="EMBL" id="JEME01001098">
    <property type="protein sequence ID" value="KYG08109.1"/>
    <property type="molecule type" value="Genomic_DNA"/>
</dbReference>
<feature type="signal peptide" evidence="2">
    <location>
        <begin position="1"/>
        <end position="22"/>
    </location>
</feature>
<proteinExistence type="predicted"/>
<feature type="compositionally biased region" description="Gly residues" evidence="1">
    <location>
        <begin position="27"/>
        <end position="38"/>
    </location>
</feature>